<organism evidence="6 7">
    <name type="scientific">Aquirufa echingensis</name>
    <dbReference type="NCBI Taxonomy" id="3096516"/>
    <lineage>
        <taxon>Bacteria</taxon>
        <taxon>Pseudomonadati</taxon>
        <taxon>Bacteroidota</taxon>
        <taxon>Cytophagia</taxon>
        <taxon>Cytophagales</taxon>
        <taxon>Flectobacillaceae</taxon>
        <taxon>Aquirufa</taxon>
    </lineage>
</organism>
<dbReference type="InterPro" id="IPR003439">
    <property type="entry name" value="ABC_transporter-like_ATP-bd"/>
</dbReference>
<dbReference type="InterPro" id="IPR027417">
    <property type="entry name" value="P-loop_NTPase"/>
</dbReference>
<dbReference type="PANTHER" id="PTHR43335">
    <property type="entry name" value="ABC TRANSPORTER, ATP-BINDING PROTEIN"/>
    <property type="match status" value="1"/>
</dbReference>
<reference evidence="6 7" key="1">
    <citation type="submission" date="2024-03" db="EMBL/GenBank/DDBJ databases">
        <title>Aquirufa genome sequencing.</title>
        <authorList>
            <person name="Pitt A."/>
            <person name="Hahn M.W."/>
        </authorList>
    </citation>
    <scope>NUCLEOTIDE SEQUENCE [LARGE SCALE GENOMIC DNA]</scope>
    <source>
        <strain evidence="6 7">PLAD-142S6K</strain>
    </source>
</reference>
<dbReference type="SMART" id="SM00382">
    <property type="entry name" value="AAA"/>
    <property type="match status" value="1"/>
</dbReference>
<protein>
    <submittedName>
        <fullName evidence="6">ABC transporter ATP-binding protein</fullName>
    </submittedName>
</protein>
<dbReference type="InterPro" id="IPR003593">
    <property type="entry name" value="AAA+_ATPase"/>
</dbReference>
<accession>A0ABW6D127</accession>
<gene>
    <name evidence="6" type="ORF">SKC38_04500</name>
</gene>
<dbReference type="Proteomes" id="UP001598114">
    <property type="component" value="Unassembled WGS sequence"/>
</dbReference>
<dbReference type="PROSITE" id="PS00211">
    <property type="entry name" value="ABC_TRANSPORTER_1"/>
    <property type="match status" value="1"/>
</dbReference>
<evidence type="ECO:0000259" key="5">
    <source>
        <dbReference type="PROSITE" id="PS50893"/>
    </source>
</evidence>
<dbReference type="RefSeq" id="WP_377975463.1">
    <property type="nucleotide sequence ID" value="NZ_JBBKYA010000002.1"/>
</dbReference>
<dbReference type="InterPro" id="IPR017871">
    <property type="entry name" value="ABC_transporter-like_CS"/>
</dbReference>
<dbReference type="SUPFAM" id="SSF52540">
    <property type="entry name" value="P-loop containing nucleoside triphosphate hydrolases"/>
    <property type="match status" value="1"/>
</dbReference>
<keyword evidence="3" id="KW-0547">Nucleotide-binding</keyword>
<evidence type="ECO:0000313" key="6">
    <source>
        <dbReference type="EMBL" id="MFD3275486.1"/>
    </source>
</evidence>
<evidence type="ECO:0000256" key="3">
    <source>
        <dbReference type="ARBA" id="ARBA00022741"/>
    </source>
</evidence>
<dbReference type="PANTHER" id="PTHR43335:SF4">
    <property type="entry name" value="ABC TRANSPORTER, ATP-BINDING PROTEIN"/>
    <property type="match status" value="1"/>
</dbReference>
<evidence type="ECO:0000256" key="2">
    <source>
        <dbReference type="ARBA" id="ARBA00022448"/>
    </source>
</evidence>
<evidence type="ECO:0000256" key="4">
    <source>
        <dbReference type="ARBA" id="ARBA00022840"/>
    </source>
</evidence>
<evidence type="ECO:0000256" key="1">
    <source>
        <dbReference type="ARBA" id="ARBA00005417"/>
    </source>
</evidence>
<feature type="domain" description="ABC transporter" evidence="5">
    <location>
        <begin position="6"/>
        <end position="235"/>
    </location>
</feature>
<dbReference type="Gene3D" id="3.40.50.300">
    <property type="entry name" value="P-loop containing nucleotide triphosphate hydrolases"/>
    <property type="match status" value="1"/>
</dbReference>
<dbReference type="Pfam" id="PF00005">
    <property type="entry name" value="ABC_tran"/>
    <property type="match status" value="1"/>
</dbReference>
<keyword evidence="7" id="KW-1185">Reference proteome</keyword>
<dbReference type="EMBL" id="JBBKYA010000002">
    <property type="protein sequence ID" value="MFD3275486.1"/>
    <property type="molecule type" value="Genomic_DNA"/>
</dbReference>
<name>A0ABW6D127_9BACT</name>
<comment type="caution">
    <text evidence="6">The sequence shown here is derived from an EMBL/GenBank/DDBJ whole genome shotgun (WGS) entry which is preliminary data.</text>
</comment>
<sequence length="305" mass="33733">MSNAIVSIRQLSKRFGPFQALKEINLQVEQGDIYGFLGQNGAGKSTTMRCMLSLIRPDAGEIELFGQSLTTNREAILSRVGCLIEKPDFYKYLSAFKNLELFSRISGKPSSRAEIMDMLEFVGLAGREKDLVGGFSHGMRQRLGIAQTLLHDPDLIVLDEPTTGLDPQGIIDMRNLILRLKTEKNKTIILSSHNLHEVELICNRMVIIHKGESLVEGRVDALLQEEDQIIRIQSTVAGQAQAIQVLAAQFPGLSYQILGLDSLEIVLAKDLIPSLNAALVQSGIPVFAMEAKRKLEDYFINLVSA</sequence>
<dbReference type="PROSITE" id="PS50893">
    <property type="entry name" value="ABC_TRANSPORTER_2"/>
    <property type="match status" value="1"/>
</dbReference>
<keyword evidence="4 6" id="KW-0067">ATP-binding</keyword>
<evidence type="ECO:0000313" key="7">
    <source>
        <dbReference type="Proteomes" id="UP001598114"/>
    </source>
</evidence>
<comment type="similarity">
    <text evidence="1">Belongs to the ABC transporter superfamily.</text>
</comment>
<keyword evidence="2" id="KW-0813">Transport</keyword>
<proteinExistence type="inferred from homology"/>
<dbReference type="GO" id="GO:0005524">
    <property type="term" value="F:ATP binding"/>
    <property type="evidence" value="ECO:0007669"/>
    <property type="project" value="UniProtKB-KW"/>
</dbReference>